<dbReference type="EMBL" id="JAUIQD010000004">
    <property type="protein sequence ID" value="KAK3353232.1"/>
    <property type="molecule type" value="Genomic_DNA"/>
</dbReference>
<keyword evidence="3" id="KW-1185">Reference proteome</keyword>
<name>A0AAJ0HIY7_9PEZI</name>
<evidence type="ECO:0000313" key="3">
    <source>
        <dbReference type="Proteomes" id="UP001275084"/>
    </source>
</evidence>
<dbReference type="PANTHER" id="PTHR35605:SF1">
    <property type="entry name" value="ECP2 EFFECTOR PROTEIN DOMAIN-CONTAINING PROTEIN-RELATED"/>
    <property type="match status" value="1"/>
</dbReference>
<comment type="caution">
    <text evidence="2">The sequence shown here is derived from an EMBL/GenBank/DDBJ whole genome shotgun (WGS) entry which is preliminary data.</text>
</comment>
<evidence type="ECO:0000313" key="2">
    <source>
        <dbReference type="EMBL" id="KAK3353232.1"/>
    </source>
</evidence>
<dbReference type="PANTHER" id="PTHR35605">
    <property type="entry name" value="ECP2 EFFECTOR PROTEIN DOMAIN-CONTAINING PROTEIN-RELATED"/>
    <property type="match status" value="1"/>
</dbReference>
<evidence type="ECO:0000256" key="1">
    <source>
        <dbReference type="SAM" id="SignalP"/>
    </source>
</evidence>
<feature type="signal peptide" evidence="1">
    <location>
        <begin position="1"/>
        <end position="21"/>
    </location>
</feature>
<protein>
    <submittedName>
        <fullName evidence="2">Uncharacterized protein</fullName>
    </submittedName>
</protein>
<reference evidence="2" key="2">
    <citation type="submission" date="2023-06" db="EMBL/GenBank/DDBJ databases">
        <authorList>
            <consortium name="Lawrence Berkeley National Laboratory"/>
            <person name="Haridas S."/>
            <person name="Hensen N."/>
            <person name="Bonometti L."/>
            <person name="Westerberg I."/>
            <person name="Brannstrom I.O."/>
            <person name="Guillou S."/>
            <person name="Cros-Aarteil S."/>
            <person name="Calhoun S."/>
            <person name="Kuo A."/>
            <person name="Mondo S."/>
            <person name="Pangilinan J."/>
            <person name="Riley R."/>
            <person name="Labutti K."/>
            <person name="Andreopoulos B."/>
            <person name="Lipzen A."/>
            <person name="Chen C."/>
            <person name="Yanf M."/>
            <person name="Daum C."/>
            <person name="Ng V."/>
            <person name="Clum A."/>
            <person name="Steindorff A."/>
            <person name="Ohm R."/>
            <person name="Martin F."/>
            <person name="Silar P."/>
            <person name="Natvig D."/>
            <person name="Lalanne C."/>
            <person name="Gautier V."/>
            <person name="Ament-Velasquez S.L."/>
            <person name="Kruys A."/>
            <person name="Hutchinson M.I."/>
            <person name="Powell A.J."/>
            <person name="Barry K."/>
            <person name="Miller A.N."/>
            <person name="Grigoriev I.V."/>
            <person name="Debuchy R."/>
            <person name="Gladieux P."/>
            <person name="Thoren M.H."/>
            <person name="Johannesson H."/>
        </authorList>
    </citation>
    <scope>NUCLEOTIDE SEQUENCE</scope>
    <source>
        <strain evidence="2">CBS 955.72</strain>
    </source>
</reference>
<organism evidence="2 3">
    <name type="scientific">Lasiosphaeria hispida</name>
    <dbReference type="NCBI Taxonomy" id="260671"/>
    <lineage>
        <taxon>Eukaryota</taxon>
        <taxon>Fungi</taxon>
        <taxon>Dikarya</taxon>
        <taxon>Ascomycota</taxon>
        <taxon>Pezizomycotina</taxon>
        <taxon>Sordariomycetes</taxon>
        <taxon>Sordariomycetidae</taxon>
        <taxon>Sordariales</taxon>
        <taxon>Lasiosphaeriaceae</taxon>
        <taxon>Lasiosphaeria</taxon>
    </lineage>
</organism>
<gene>
    <name evidence="2" type="ORF">B0T25DRAFT_607397</name>
</gene>
<dbReference type="Proteomes" id="UP001275084">
    <property type="component" value="Unassembled WGS sequence"/>
</dbReference>
<accession>A0AAJ0HIY7</accession>
<keyword evidence="1" id="KW-0732">Signal</keyword>
<dbReference type="AlphaFoldDB" id="A0AAJ0HIY7"/>
<reference evidence="2" key="1">
    <citation type="journal article" date="2023" name="Mol. Phylogenet. Evol.">
        <title>Genome-scale phylogeny and comparative genomics of the fungal order Sordariales.</title>
        <authorList>
            <person name="Hensen N."/>
            <person name="Bonometti L."/>
            <person name="Westerberg I."/>
            <person name="Brannstrom I.O."/>
            <person name="Guillou S."/>
            <person name="Cros-Aarteil S."/>
            <person name="Calhoun S."/>
            <person name="Haridas S."/>
            <person name="Kuo A."/>
            <person name="Mondo S."/>
            <person name="Pangilinan J."/>
            <person name="Riley R."/>
            <person name="LaButti K."/>
            <person name="Andreopoulos B."/>
            <person name="Lipzen A."/>
            <person name="Chen C."/>
            <person name="Yan M."/>
            <person name="Daum C."/>
            <person name="Ng V."/>
            <person name="Clum A."/>
            <person name="Steindorff A."/>
            <person name="Ohm R.A."/>
            <person name="Martin F."/>
            <person name="Silar P."/>
            <person name="Natvig D.O."/>
            <person name="Lalanne C."/>
            <person name="Gautier V."/>
            <person name="Ament-Velasquez S.L."/>
            <person name="Kruys A."/>
            <person name="Hutchinson M.I."/>
            <person name="Powell A.J."/>
            <person name="Barry K."/>
            <person name="Miller A.N."/>
            <person name="Grigoriev I.V."/>
            <person name="Debuchy R."/>
            <person name="Gladieux P."/>
            <person name="Hiltunen Thoren M."/>
            <person name="Johannesson H."/>
        </authorList>
    </citation>
    <scope>NUCLEOTIDE SEQUENCE</scope>
    <source>
        <strain evidence="2">CBS 955.72</strain>
    </source>
</reference>
<proteinExistence type="predicted"/>
<feature type="chain" id="PRO_5042474539" evidence="1">
    <location>
        <begin position="22"/>
        <end position="185"/>
    </location>
</feature>
<sequence>MVSSKFLVGLIAFATVINVVAELSKVNPNYEAEVLKTANGHALVKRYTIDSYFCNGRWNTARGQDIGEVIKHLKGVSGKPNRGPGPVSCGRVSCSSSSAMYWCNDESLLLALLWRIVSNGTRFLTCVISNRILAPSAPSAILLLVRSISTTSVTSGYPMAHGYTEVAGQVFYKDKWNAVVRSDSC</sequence>